<reference evidence="4" key="1">
    <citation type="submission" date="2020-01" db="EMBL/GenBank/DDBJ databases">
        <authorList>
            <consortium name="DOE Joint Genome Institute"/>
            <person name="Haridas S."/>
            <person name="Albert R."/>
            <person name="Binder M."/>
            <person name="Bloem J."/>
            <person name="Labutti K."/>
            <person name="Salamov A."/>
            <person name="Andreopoulos B."/>
            <person name="Baker S.E."/>
            <person name="Barry K."/>
            <person name="Bills G."/>
            <person name="Bluhm B.H."/>
            <person name="Cannon C."/>
            <person name="Castanera R."/>
            <person name="Culley D.E."/>
            <person name="Daum C."/>
            <person name="Ezra D."/>
            <person name="Gonzalez J.B."/>
            <person name="Henrissat B."/>
            <person name="Kuo A."/>
            <person name="Liang C."/>
            <person name="Lipzen A."/>
            <person name="Lutzoni F."/>
            <person name="Magnuson J."/>
            <person name="Mondo S."/>
            <person name="Nolan M."/>
            <person name="Ohm R."/>
            <person name="Pangilinan J."/>
            <person name="Park H.-J."/>
            <person name="Ramirez L."/>
            <person name="Alfaro M."/>
            <person name="Sun H."/>
            <person name="Tritt A."/>
            <person name="Yoshinaga Y."/>
            <person name="Zwiers L.-H."/>
            <person name="Turgeon B.G."/>
            <person name="Goodwin S.B."/>
            <person name="Spatafora J.W."/>
            <person name="Crous P.W."/>
            <person name="Grigoriev I.V."/>
        </authorList>
    </citation>
    <scope>NUCLEOTIDE SEQUENCE</scope>
    <source>
        <strain evidence="4">CBS 342.82</strain>
    </source>
</reference>
<evidence type="ECO:0000313" key="4">
    <source>
        <dbReference type="RefSeq" id="XP_033460349.1"/>
    </source>
</evidence>
<evidence type="ECO:0000256" key="1">
    <source>
        <dbReference type="ARBA" id="ARBA00022801"/>
    </source>
</evidence>
<dbReference type="PANTHER" id="PTHR33630:SF9">
    <property type="entry name" value="CUTINASE 4"/>
    <property type="match status" value="1"/>
</dbReference>
<gene>
    <name evidence="4" type="ORF">K489DRAFT_304515</name>
</gene>
<reference evidence="4" key="3">
    <citation type="submission" date="2025-08" db="UniProtKB">
        <authorList>
            <consortium name="RefSeq"/>
        </authorList>
    </citation>
    <scope>IDENTIFICATION</scope>
    <source>
        <strain evidence="4">CBS 342.82</strain>
    </source>
</reference>
<sequence length="199" mass="20386">GGAHIIVARASTEAPGFGIIGAVKQEVLKRVPGSTAEAVDYPATLSAYPQSESDGVVAMRALVANYIANCPATAPLILMGYSQGAQVTLDTLVGQQVGAFPPNASISDALPDSTLNQVAAAVVMGDPTFVPEETFHVGNATQHGLFPRESSNVARFAATGLGARVQSYCSAGDPYCAGGNFSNIIVHVTYVQVYGSAAI</sequence>
<dbReference type="GeneID" id="54358313"/>
<dbReference type="PANTHER" id="PTHR33630">
    <property type="entry name" value="CUTINASE RV1984C-RELATED-RELATED"/>
    <property type="match status" value="1"/>
</dbReference>
<keyword evidence="3" id="KW-1185">Reference proteome</keyword>
<dbReference type="Proteomes" id="UP000504637">
    <property type="component" value="Unplaced"/>
</dbReference>
<keyword evidence="2" id="KW-1015">Disulfide bond</keyword>
<dbReference type="SMART" id="SM01110">
    <property type="entry name" value="Cutinase"/>
    <property type="match status" value="1"/>
</dbReference>
<feature type="non-terminal residue" evidence="4">
    <location>
        <position position="1"/>
    </location>
</feature>
<accession>A0A6J3M600</accession>
<proteinExistence type="predicted"/>
<dbReference type="SUPFAM" id="SSF53474">
    <property type="entry name" value="alpha/beta-Hydrolases"/>
    <property type="match status" value="1"/>
</dbReference>
<dbReference type="OrthoDB" id="2586582at2759"/>
<keyword evidence="1" id="KW-0378">Hydrolase</keyword>
<organism evidence="4">
    <name type="scientific">Dissoconium aciculare CBS 342.82</name>
    <dbReference type="NCBI Taxonomy" id="1314786"/>
    <lineage>
        <taxon>Eukaryota</taxon>
        <taxon>Fungi</taxon>
        <taxon>Dikarya</taxon>
        <taxon>Ascomycota</taxon>
        <taxon>Pezizomycotina</taxon>
        <taxon>Dothideomycetes</taxon>
        <taxon>Dothideomycetidae</taxon>
        <taxon>Mycosphaerellales</taxon>
        <taxon>Dissoconiaceae</taxon>
        <taxon>Dissoconium</taxon>
    </lineage>
</organism>
<dbReference type="Gene3D" id="3.40.50.1820">
    <property type="entry name" value="alpha/beta hydrolase"/>
    <property type="match status" value="1"/>
</dbReference>
<reference evidence="4" key="2">
    <citation type="submission" date="2020-04" db="EMBL/GenBank/DDBJ databases">
        <authorList>
            <consortium name="NCBI Genome Project"/>
        </authorList>
    </citation>
    <scope>NUCLEOTIDE SEQUENCE</scope>
    <source>
        <strain evidence="4">CBS 342.82</strain>
    </source>
</reference>
<dbReference type="AlphaFoldDB" id="A0A6J3M600"/>
<dbReference type="InterPro" id="IPR029058">
    <property type="entry name" value="AB_hydrolase_fold"/>
</dbReference>
<dbReference type="Pfam" id="PF01083">
    <property type="entry name" value="Cutinase"/>
    <property type="match status" value="1"/>
</dbReference>
<feature type="non-terminal residue" evidence="4">
    <location>
        <position position="199"/>
    </location>
</feature>
<name>A0A6J3M600_9PEZI</name>
<dbReference type="GO" id="GO:0052689">
    <property type="term" value="F:carboxylic ester hydrolase activity"/>
    <property type="evidence" value="ECO:0007669"/>
    <property type="project" value="UniProtKB-ARBA"/>
</dbReference>
<evidence type="ECO:0000256" key="2">
    <source>
        <dbReference type="ARBA" id="ARBA00023157"/>
    </source>
</evidence>
<protein>
    <submittedName>
        <fullName evidence="4">Carbohydrate esterase family 5 protein</fullName>
    </submittedName>
</protein>
<dbReference type="InterPro" id="IPR000675">
    <property type="entry name" value="Cutinase/axe"/>
</dbReference>
<evidence type="ECO:0000313" key="3">
    <source>
        <dbReference type="Proteomes" id="UP000504637"/>
    </source>
</evidence>
<dbReference type="RefSeq" id="XP_033460349.1">
    <property type="nucleotide sequence ID" value="XM_033600513.1"/>
</dbReference>